<keyword evidence="1" id="KW-0560">Oxidoreductase</keyword>
<dbReference type="OrthoDB" id="1470350at2759"/>
<dbReference type="InterPro" id="IPR036396">
    <property type="entry name" value="Cyt_P450_sf"/>
</dbReference>
<keyword evidence="3" id="KW-1185">Reference proteome</keyword>
<dbReference type="AlphaFoldDB" id="A0A8X6L837"/>
<dbReference type="GO" id="GO:0016705">
    <property type="term" value="F:oxidoreductase activity, acting on paired donors, with incorporation or reduction of molecular oxygen"/>
    <property type="evidence" value="ECO:0007669"/>
    <property type="project" value="InterPro"/>
</dbReference>
<comment type="caution">
    <text evidence="2">The sequence shown here is derived from an EMBL/GenBank/DDBJ whole genome shotgun (WGS) entry which is preliminary data.</text>
</comment>
<evidence type="ECO:0000313" key="3">
    <source>
        <dbReference type="Proteomes" id="UP000887116"/>
    </source>
</evidence>
<dbReference type="Gene3D" id="1.10.630.10">
    <property type="entry name" value="Cytochrome P450"/>
    <property type="match status" value="1"/>
</dbReference>
<protein>
    <submittedName>
        <fullName evidence="2">Uncharacterized protein</fullName>
    </submittedName>
</protein>
<organism evidence="2 3">
    <name type="scientific">Trichonephila clavata</name>
    <name type="common">Joro spider</name>
    <name type="synonym">Nephila clavata</name>
    <dbReference type="NCBI Taxonomy" id="2740835"/>
    <lineage>
        <taxon>Eukaryota</taxon>
        <taxon>Metazoa</taxon>
        <taxon>Ecdysozoa</taxon>
        <taxon>Arthropoda</taxon>
        <taxon>Chelicerata</taxon>
        <taxon>Arachnida</taxon>
        <taxon>Araneae</taxon>
        <taxon>Araneomorphae</taxon>
        <taxon>Entelegynae</taxon>
        <taxon>Araneoidea</taxon>
        <taxon>Nephilidae</taxon>
        <taxon>Trichonephila</taxon>
    </lineage>
</organism>
<proteinExistence type="predicted"/>
<evidence type="ECO:0000256" key="1">
    <source>
        <dbReference type="ARBA" id="ARBA00023033"/>
    </source>
</evidence>
<dbReference type="GO" id="GO:0020037">
    <property type="term" value="F:heme binding"/>
    <property type="evidence" value="ECO:0007669"/>
    <property type="project" value="InterPro"/>
</dbReference>
<dbReference type="GO" id="GO:0004497">
    <property type="term" value="F:monooxygenase activity"/>
    <property type="evidence" value="ECO:0007669"/>
    <property type="project" value="UniProtKB-KW"/>
</dbReference>
<gene>
    <name evidence="2" type="ORF">TNCT_84291</name>
</gene>
<accession>A0A8X6L837</accession>
<evidence type="ECO:0000313" key="2">
    <source>
        <dbReference type="EMBL" id="GFQ97293.1"/>
    </source>
</evidence>
<dbReference type="Proteomes" id="UP000887116">
    <property type="component" value="Unassembled WGS sequence"/>
</dbReference>
<dbReference type="GO" id="GO:0005506">
    <property type="term" value="F:iron ion binding"/>
    <property type="evidence" value="ECO:0007669"/>
    <property type="project" value="InterPro"/>
</dbReference>
<reference evidence="2" key="1">
    <citation type="submission" date="2020-07" db="EMBL/GenBank/DDBJ databases">
        <title>Multicomponent nature underlies the extraordinary mechanical properties of spider dragline silk.</title>
        <authorList>
            <person name="Kono N."/>
            <person name="Nakamura H."/>
            <person name="Mori M."/>
            <person name="Yoshida Y."/>
            <person name="Ohtoshi R."/>
            <person name="Malay A.D."/>
            <person name="Moran D.A.P."/>
            <person name="Tomita M."/>
            <person name="Numata K."/>
            <person name="Arakawa K."/>
        </authorList>
    </citation>
    <scope>NUCLEOTIDE SEQUENCE</scope>
</reference>
<sequence length="73" mass="8730">MTVFRRWEERHKKEQIICLWFLYKPIVVFGKADVVKELLKHPKMYEKSTFYEILELLFGRGIVTSNAALVKTL</sequence>
<dbReference type="EMBL" id="BMAO01034537">
    <property type="protein sequence ID" value="GFQ97293.1"/>
    <property type="molecule type" value="Genomic_DNA"/>
</dbReference>
<name>A0A8X6L837_TRICU</name>
<keyword evidence="1" id="KW-0503">Monooxygenase</keyword>
<dbReference type="SUPFAM" id="SSF48264">
    <property type="entry name" value="Cytochrome P450"/>
    <property type="match status" value="1"/>
</dbReference>